<dbReference type="EMBL" id="LLZH01000288">
    <property type="protein sequence ID" value="KUL28512.1"/>
    <property type="molecule type" value="Genomic_DNA"/>
</dbReference>
<dbReference type="Proteomes" id="UP000053244">
    <property type="component" value="Unassembled WGS sequence"/>
</dbReference>
<dbReference type="InterPro" id="IPR006037">
    <property type="entry name" value="RCK_C"/>
</dbReference>
<dbReference type="Gene3D" id="3.30.70.1450">
    <property type="entry name" value="Regulator of K+ conductance, C-terminal domain"/>
    <property type="match status" value="1"/>
</dbReference>
<sequence length="100" mass="10558">MLVGRLTVAPGGGLDGLAVQDLSARTRVVAIRRVADRGVLEHPPRRDTRFAAGDEAYLIGPYEELLQVLRRDALSTSGLAPGGPADVSGVEGSENVVPRR</sequence>
<keyword evidence="4" id="KW-1185">Reference proteome</keyword>
<dbReference type="SUPFAM" id="SSF116726">
    <property type="entry name" value="TrkA C-terminal domain-like"/>
    <property type="match status" value="1"/>
</dbReference>
<dbReference type="PROSITE" id="PS51202">
    <property type="entry name" value="RCK_C"/>
    <property type="match status" value="1"/>
</dbReference>
<accession>A0A124G9A4</accession>
<gene>
    <name evidence="3" type="ORF">ADL15_31680</name>
</gene>
<reference evidence="3 4" key="1">
    <citation type="submission" date="2015-10" db="EMBL/GenBank/DDBJ databases">
        <authorList>
            <person name="Gilbert D.G."/>
        </authorList>
    </citation>
    <scope>NUCLEOTIDE SEQUENCE [LARGE SCALE GENOMIC DNA]</scope>
    <source>
        <strain evidence="3 4">NRRL B-16712</strain>
    </source>
</reference>
<dbReference type="Pfam" id="PF02080">
    <property type="entry name" value="TrkA_C"/>
    <property type="match status" value="1"/>
</dbReference>
<proteinExistence type="predicted"/>
<feature type="region of interest" description="Disordered" evidence="1">
    <location>
        <begin position="77"/>
        <end position="100"/>
    </location>
</feature>
<dbReference type="InterPro" id="IPR036721">
    <property type="entry name" value="RCK_C_sf"/>
</dbReference>
<dbReference type="GO" id="GO:0006813">
    <property type="term" value="P:potassium ion transport"/>
    <property type="evidence" value="ECO:0007669"/>
    <property type="project" value="InterPro"/>
</dbReference>
<evidence type="ECO:0000313" key="4">
    <source>
        <dbReference type="Proteomes" id="UP000053244"/>
    </source>
</evidence>
<evidence type="ECO:0000259" key="2">
    <source>
        <dbReference type="PROSITE" id="PS51202"/>
    </source>
</evidence>
<dbReference type="RefSeq" id="WP_067698841.1">
    <property type="nucleotide sequence ID" value="NZ_LLZH01000288.1"/>
</dbReference>
<dbReference type="GO" id="GO:0008324">
    <property type="term" value="F:monoatomic cation transmembrane transporter activity"/>
    <property type="evidence" value="ECO:0007669"/>
    <property type="project" value="InterPro"/>
</dbReference>
<organism evidence="3 4">
    <name type="scientific">Actinoplanes awajinensis subsp. mycoplanecinus</name>
    <dbReference type="NCBI Taxonomy" id="135947"/>
    <lineage>
        <taxon>Bacteria</taxon>
        <taxon>Bacillati</taxon>
        <taxon>Actinomycetota</taxon>
        <taxon>Actinomycetes</taxon>
        <taxon>Micromonosporales</taxon>
        <taxon>Micromonosporaceae</taxon>
        <taxon>Actinoplanes</taxon>
    </lineage>
</organism>
<comment type="caution">
    <text evidence="3">The sequence shown here is derived from an EMBL/GenBank/DDBJ whole genome shotgun (WGS) entry which is preliminary data.</text>
</comment>
<dbReference type="AlphaFoldDB" id="A0A124G9A4"/>
<name>A0A124G9A4_9ACTN</name>
<feature type="domain" description="RCK C-terminal" evidence="2">
    <location>
        <begin position="1"/>
        <end position="74"/>
    </location>
</feature>
<protein>
    <recommendedName>
        <fullName evidence="2">RCK C-terminal domain-containing protein</fullName>
    </recommendedName>
</protein>
<evidence type="ECO:0000256" key="1">
    <source>
        <dbReference type="SAM" id="MobiDB-lite"/>
    </source>
</evidence>
<evidence type="ECO:0000313" key="3">
    <source>
        <dbReference type="EMBL" id="KUL28512.1"/>
    </source>
</evidence>